<dbReference type="Pfam" id="PF00528">
    <property type="entry name" value="BPD_transp_1"/>
    <property type="match status" value="2"/>
</dbReference>
<keyword evidence="2 5" id="KW-0812">Transmembrane</keyword>
<proteinExistence type="inferred from homology"/>
<keyword evidence="4 5" id="KW-0472">Membrane</keyword>
<evidence type="ECO:0000259" key="6">
    <source>
        <dbReference type="PROSITE" id="PS50928"/>
    </source>
</evidence>
<feature type="transmembrane region" description="Helical" evidence="5">
    <location>
        <begin position="180"/>
        <end position="207"/>
    </location>
</feature>
<evidence type="ECO:0000256" key="2">
    <source>
        <dbReference type="ARBA" id="ARBA00022692"/>
    </source>
</evidence>
<evidence type="ECO:0000313" key="8">
    <source>
        <dbReference type="Proteomes" id="UP001144256"/>
    </source>
</evidence>
<evidence type="ECO:0000256" key="3">
    <source>
        <dbReference type="ARBA" id="ARBA00022989"/>
    </source>
</evidence>
<feature type="transmembrane region" description="Helical" evidence="5">
    <location>
        <begin position="344"/>
        <end position="365"/>
    </location>
</feature>
<comment type="caution">
    <text evidence="7">The sequence shown here is derived from an EMBL/GenBank/DDBJ whole genome shotgun (WGS) entry which is preliminary data.</text>
</comment>
<dbReference type="PROSITE" id="PS50928">
    <property type="entry name" value="ABC_TM1"/>
    <property type="match status" value="2"/>
</dbReference>
<feature type="transmembrane region" description="Helical" evidence="5">
    <location>
        <begin position="286"/>
        <end position="310"/>
    </location>
</feature>
<name>A0A9W5YAI5_9FIRM</name>
<accession>A0A9W5YAI5</accession>
<dbReference type="AlphaFoldDB" id="A0A9W5YAI5"/>
<dbReference type="EMBL" id="BRLB01000001">
    <property type="protein sequence ID" value="GKX27733.1"/>
    <property type="molecule type" value="Genomic_DNA"/>
</dbReference>
<dbReference type="Proteomes" id="UP001144256">
    <property type="component" value="Unassembled WGS sequence"/>
</dbReference>
<evidence type="ECO:0000256" key="4">
    <source>
        <dbReference type="ARBA" id="ARBA00023136"/>
    </source>
</evidence>
<gene>
    <name evidence="7" type="ORF">SH1V18_02130</name>
</gene>
<organism evidence="7 8">
    <name type="scientific">Vallitalea longa</name>
    <dbReference type="NCBI Taxonomy" id="2936439"/>
    <lineage>
        <taxon>Bacteria</taxon>
        <taxon>Bacillati</taxon>
        <taxon>Bacillota</taxon>
        <taxon>Clostridia</taxon>
        <taxon>Lachnospirales</taxon>
        <taxon>Vallitaleaceae</taxon>
        <taxon>Vallitalea</taxon>
    </lineage>
</organism>
<protein>
    <submittedName>
        <fullName evidence="7">Phosphonate ABC transporter permease</fullName>
    </submittedName>
</protein>
<evidence type="ECO:0000256" key="5">
    <source>
        <dbReference type="RuleBase" id="RU363032"/>
    </source>
</evidence>
<comment type="subcellular location">
    <subcellularLocation>
        <location evidence="5">Cell membrane</location>
        <topology evidence="5">Multi-pass membrane protein</topology>
    </subcellularLocation>
    <subcellularLocation>
        <location evidence="1">Membrane</location>
        <topology evidence="1">Multi-pass membrane protein</topology>
    </subcellularLocation>
</comment>
<feature type="transmembrane region" description="Helical" evidence="5">
    <location>
        <begin position="55"/>
        <end position="84"/>
    </location>
</feature>
<evidence type="ECO:0000313" key="7">
    <source>
        <dbReference type="EMBL" id="GKX27733.1"/>
    </source>
</evidence>
<dbReference type="CDD" id="cd06261">
    <property type="entry name" value="TM_PBP2"/>
    <property type="match status" value="2"/>
</dbReference>
<dbReference type="InterPro" id="IPR000515">
    <property type="entry name" value="MetI-like"/>
</dbReference>
<feature type="domain" description="ABC transmembrane type-1" evidence="6">
    <location>
        <begin position="340"/>
        <end position="530"/>
    </location>
</feature>
<keyword evidence="5" id="KW-0813">Transport</keyword>
<feature type="transmembrane region" description="Helical" evidence="5">
    <location>
        <begin position="470"/>
        <end position="489"/>
    </location>
</feature>
<feature type="transmembrane region" description="Helical" evidence="5">
    <location>
        <begin position="96"/>
        <end position="118"/>
    </location>
</feature>
<evidence type="ECO:0000256" key="1">
    <source>
        <dbReference type="ARBA" id="ARBA00004141"/>
    </source>
</evidence>
<feature type="transmembrane region" description="Helical" evidence="5">
    <location>
        <begin position="406"/>
        <end position="428"/>
    </location>
</feature>
<dbReference type="InterPro" id="IPR035906">
    <property type="entry name" value="MetI-like_sf"/>
</dbReference>
<feature type="domain" description="ABC transmembrane type-1" evidence="6">
    <location>
        <begin position="59"/>
        <end position="261"/>
    </location>
</feature>
<feature type="transmembrane region" description="Helical" evidence="5">
    <location>
        <begin position="377"/>
        <end position="400"/>
    </location>
</feature>
<sequence>MHKNKKQATIIYIFIAAVIIMFLFTPLGKLFIYSIENENGGMFDNYSAILRDKEIITAVINSIKISFITALITTMLAFLLAYSVNCTGISKKTKKVIHIGILVPMLLPTITYGFAIIYSLGKQGLITKLFNREIIHIYGFNGLLIGYVIYTLPMAFLLINNSFDYIDKKYILVSKLMQDNFFRGFINTILRPLLGTIAGAFLISFILTFTDFGIPASIGGKYKVISTYLYQVMLGSIPDFNKGSVIAVVMLIPALVGVVLLKYLERYNFHYDKINKSQLIKNRKRDVILAVISILIIVMITSIFVVMFITPFVENYPYNMTFTTRYFTKTIMSNTVIGVFKNSILVAGLTAIIGTIVTYVSAIINTRSDIDKKLKSTIDFTAMVTNSVPGMVLGLAYLFLFNGSDLKGTFAIIILCNIIHFFTTPYLMAKNALSKMNPNWEVTGELMGDTWFKTIIRVVIPNSLTTIIEMISYLFINSMITISAVIFLVTAKTSLLTSKIKELQHYANFNEVFILSILIFITNITFKILSKIFEDKYIRVNK</sequence>
<feature type="transmembrane region" description="Helical" evidence="5">
    <location>
        <begin position="509"/>
        <end position="529"/>
    </location>
</feature>
<dbReference type="GO" id="GO:0055085">
    <property type="term" value="P:transmembrane transport"/>
    <property type="evidence" value="ECO:0007669"/>
    <property type="project" value="InterPro"/>
</dbReference>
<reference evidence="7" key="1">
    <citation type="submission" date="2022-06" db="EMBL/GenBank/DDBJ databases">
        <title>Vallitalea longa sp. nov., an anaerobic bacterium isolated from marine sediment.</title>
        <authorList>
            <person name="Hirano S."/>
            <person name="Terahara T."/>
            <person name="Mori K."/>
            <person name="Hamada M."/>
            <person name="Matsumoto R."/>
            <person name="Kobayashi T."/>
        </authorList>
    </citation>
    <scope>NUCLEOTIDE SEQUENCE</scope>
    <source>
        <strain evidence="7">SH18-1</strain>
    </source>
</reference>
<keyword evidence="8" id="KW-1185">Reference proteome</keyword>
<feature type="transmembrane region" description="Helical" evidence="5">
    <location>
        <begin position="243"/>
        <end position="265"/>
    </location>
</feature>
<dbReference type="SUPFAM" id="SSF161098">
    <property type="entry name" value="MetI-like"/>
    <property type="match status" value="2"/>
</dbReference>
<dbReference type="PANTHER" id="PTHR43496">
    <property type="entry name" value="PROTEIN LPLB"/>
    <property type="match status" value="1"/>
</dbReference>
<feature type="transmembrane region" description="Helical" evidence="5">
    <location>
        <begin position="138"/>
        <end position="159"/>
    </location>
</feature>
<dbReference type="GO" id="GO:0005886">
    <property type="term" value="C:plasma membrane"/>
    <property type="evidence" value="ECO:0007669"/>
    <property type="project" value="UniProtKB-SubCell"/>
</dbReference>
<feature type="transmembrane region" description="Helical" evidence="5">
    <location>
        <begin position="12"/>
        <end position="35"/>
    </location>
</feature>
<keyword evidence="3 5" id="KW-1133">Transmembrane helix</keyword>
<dbReference type="PANTHER" id="PTHR43496:SF1">
    <property type="entry name" value="POLYGALACTURONAN_RHAMNOGALACTURONAN TRANSPORT SYSTEM PERMEASE PROTEIN YTEP"/>
    <property type="match status" value="1"/>
</dbReference>
<dbReference type="RefSeq" id="WP_281811344.1">
    <property type="nucleotide sequence ID" value="NZ_BRLB01000001.1"/>
</dbReference>
<comment type="similarity">
    <text evidence="5">Belongs to the binding-protein-dependent transport system permease family.</text>
</comment>
<dbReference type="Gene3D" id="1.10.3720.10">
    <property type="entry name" value="MetI-like"/>
    <property type="match status" value="2"/>
</dbReference>